<feature type="non-terminal residue" evidence="1">
    <location>
        <position position="1"/>
    </location>
</feature>
<dbReference type="AlphaFoldDB" id="A0A9N9PB45"/>
<comment type="caution">
    <text evidence="1">The sequence shown here is derived from an EMBL/GenBank/DDBJ whole genome shotgun (WGS) entry which is preliminary data.</text>
</comment>
<name>A0A9N9PB45_9GLOM</name>
<dbReference type="Proteomes" id="UP000789405">
    <property type="component" value="Unassembled WGS sequence"/>
</dbReference>
<accession>A0A9N9PB45</accession>
<evidence type="ECO:0000313" key="2">
    <source>
        <dbReference type="Proteomes" id="UP000789405"/>
    </source>
</evidence>
<evidence type="ECO:0000313" key="1">
    <source>
        <dbReference type="EMBL" id="CAG8803872.1"/>
    </source>
</evidence>
<dbReference type="EMBL" id="CAJVPY010038368">
    <property type="protein sequence ID" value="CAG8803872.1"/>
    <property type="molecule type" value="Genomic_DNA"/>
</dbReference>
<gene>
    <name evidence="1" type="ORF">DERYTH_LOCUS23981</name>
</gene>
<reference evidence="1" key="1">
    <citation type="submission" date="2021-06" db="EMBL/GenBank/DDBJ databases">
        <authorList>
            <person name="Kallberg Y."/>
            <person name="Tangrot J."/>
            <person name="Rosling A."/>
        </authorList>
    </citation>
    <scope>NUCLEOTIDE SEQUENCE</scope>
    <source>
        <strain evidence="1">MA453B</strain>
    </source>
</reference>
<feature type="non-terminal residue" evidence="1">
    <location>
        <position position="112"/>
    </location>
</feature>
<protein>
    <submittedName>
        <fullName evidence="1">9219_t:CDS:1</fullName>
    </submittedName>
</protein>
<proteinExistence type="predicted"/>
<keyword evidence="2" id="KW-1185">Reference proteome</keyword>
<sequence>NEVIYVKKFVEVGHNNTLCLDHTYEGIICHQNCGVEYNKQDANDLRKCDCLSENKLCMKCECGPESNIAEELLINKIHYEKAVRDYQDSISNADACKNILNELNSKVEGLCE</sequence>
<organism evidence="1 2">
    <name type="scientific">Dentiscutata erythropus</name>
    <dbReference type="NCBI Taxonomy" id="1348616"/>
    <lineage>
        <taxon>Eukaryota</taxon>
        <taxon>Fungi</taxon>
        <taxon>Fungi incertae sedis</taxon>
        <taxon>Mucoromycota</taxon>
        <taxon>Glomeromycotina</taxon>
        <taxon>Glomeromycetes</taxon>
        <taxon>Diversisporales</taxon>
        <taxon>Gigasporaceae</taxon>
        <taxon>Dentiscutata</taxon>
    </lineage>
</organism>